<dbReference type="Pfam" id="PF16970">
    <property type="entry name" value="FimA"/>
    <property type="match status" value="1"/>
</dbReference>
<evidence type="ECO:0000313" key="6">
    <source>
        <dbReference type="EMBL" id="BDO14914.1"/>
    </source>
</evidence>
<evidence type="ECO:0000256" key="3">
    <source>
        <dbReference type="ARBA" id="ARBA00022729"/>
    </source>
</evidence>
<dbReference type="GO" id="GO:0009289">
    <property type="term" value="C:pilus"/>
    <property type="evidence" value="ECO:0007669"/>
    <property type="project" value="UniProtKB-SubCell"/>
</dbReference>
<gene>
    <name evidence="6" type="ORF">KAM644c_39800</name>
</gene>
<evidence type="ECO:0000256" key="4">
    <source>
        <dbReference type="ARBA" id="ARBA00023263"/>
    </source>
</evidence>
<sequence>MKKSLLSSSLVAALAISAFSVNAATTGTITFNGELTDSTCDVDINGQGADATVKLPTVSVNDLAVSGDTTGRTAFNLNLSNCVVGTQGGHSKVAAYFQPGTTVDLSTGRLRNVSGTATNVDLELLDATGSYATIKAGNTDQVSNTSYVDIQADGSAVLPYAVQYYANAQTTPGTVVSSVVYNLQYK</sequence>
<feature type="chain" id="PRO_5042994294" evidence="5">
    <location>
        <begin position="24"/>
        <end position="186"/>
    </location>
</feature>
<keyword evidence="3 5" id="KW-0732">Signal</keyword>
<comment type="similarity">
    <text evidence="2">Belongs to the fimbrial protein family.</text>
</comment>
<organism evidence="6 7">
    <name type="scientific">Klebsiella quasipneumoniae subsp. quasipneumoniae</name>
    <dbReference type="NCBI Taxonomy" id="1667327"/>
    <lineage>
        <taxon>Bacteria</taxon>
        <taxon>Pseudomonadati</taxon>
        <taxon>Pseudomonadota</taxon>
        <taxon>Gammaproteobacteria</taxon>
        <taxon>Enterobacterales</taxon>
        <taxon>Enterobacteriaceae</taxon>
        <taxon>Klebsiella/Raoultella group</taxon>
        <taxon>Klebsiella</taxon>
        <taxon>Klebsiella pneumoniae complex</taxon>
    </lineage>
</organism>
<dbReference type="RefSeq" id="WP_261901739.1">
    <property type="nucleotide sequence ID" value="NZ_AP026392.1"/>
</dbReference>
<evidence type="ECO:0000313" key="7">
    <source>
        <dbReference type="Proteomes" id="UP001058353"/>
    </source>
</evidence>
<dbReference type="InterPro" id="IPR008966">
    <property type="entry name" value="Adhesion_dom_sf"/>
</dbReference>
<comment type="subcellular location">
    <subcellularLocation>
        <location evidence="1">Fimbrium</location>
    </subcellularLocation>
</comment>
<dbReference type="EMBL" id="AP026407">
    <property type="protein sequence ID" value="BDO14914.1"/>
    <property type="molecule type" value="Genomic_DNA"/>
</dbReference>
<dbReference type="SUPFAM" id="SSF49401">
    <property type="entry name" value="Bacterial adhesins"/>
    <property type="match status" value="1"/>
</dbReference>
<dbReference type="PANTHER" id="PTHR33420:SF3">
    <property type="entry name" value="FIMBRIAL SUBUNIT ELFA"/>
    <property type="match status" value="1"/>
</dbReference>
<protein>
    <submittedName>
        <fullName evidence="6">Fimbrial protein</fullName>
    </submittedName>
</protein>
<keyword evidence="4" id="KW-0281">Fimbrium</keyword>
<evidence type="ECO:0000256" key="2">
    <source>
        <dbReference type="ARBA" id="ARBA00006671"/>
    </source>
</evidence>
<dbReference type="GO" id="GO:0043709">
    <property type="term" value="P:cell adhesion involved in single-species biofilm formation"/>
    <property type="evidence" value="ECO:0007669"/>
    <property type="project" value="TreeGrafter"/>
</dbReference>
<dbReference type="Proteomes" id="UP001058353">
    <property type="component" value="Chromosome"/>
</dbReference>
<proteinExistence type="inferred from homology"/>
<reference evidence="6" key="1">
    <citation type="submission" date="2022-07" db="EMBL/GenBank/DDBJ databases">
        <title>Complete genome sequence of carbapenem-resistant Klebsiella spp. in Japan.</title>
        <authorList>
            <person name="Maehana S."/>
            <person name="Suzuki M."/>
            <person name="Kitasato H."/>
        </authorList>
    </citation>
    <scope>NUCLEOTIDE SEQUENCE</scope>
    <source>
        <strain evidence="6">KAM644</strain>
    </source>
</reference>
<feature type="signal peptide" evidence="5">
    <location>
        <begin position="1"/>
        <end position="23"/>
    </location>
</feature>
<dbReference type="AlphaFoldDB" id="A0AAN2CF91"/>
<dbReference type="InterPro" id="IPR036937">
    <property type="entry name" value="Adhesion_dom_fimbrial_sf"/>
</dbReference>
<dbReference type="Gene3D" id="2.60.40.1090">
    <property type="entry name" value="Fimbrial-type adhesion domain"/>
    <property type="match status" value="1"/>
</dbReference>
<accession>A0AAN2CF91</accession>
<dbReference type="InterPro" id="IPR039458">
    <property type="entry name" value="FimA-like"/>
</dbReference>
<name>A0AAN2CF91_9ENTR</name>
<evidence type="ECO:0000256" key="5">
    <source>
        <dbReference type="SAM" id="SignalP"/>
    </source>
</evidence>
<dbReference type="InterPro" id="IPR050263">
    <property type="entry name" value="Bact_Fimbrial_Adh_Pro"/>
</dbReference>
<dbReference type="PANTHER" id="PTHR33420">
    <property type="entry name" value="FIMBRIAL SUBUNIT ELFA-RELATED"/>
    <property type="match status" value="1"/>
</dbReference>
<evidence type="ECO:0000256" key="1">
    <source>
        <dbReference type="ARBA" id="ARBA00004561"/>
    </source>
</evidence>